<dbReference type="Proteomes" id="UP000001593">
    <property type="component" value="Unassembled WGS sequence"/>
</dbReference>
<dbReference type="PhylomeDB" id="A7S4E0"/>
<evidence type="ECO:0000313" key="1">
    <source>
        <dbReference type="EMBL" id="EDO41502.1"/>
    </source>
</evidence>
<name>A7S4E0_NEMVE</name>
<evidence type="ECO:0000313" key="2">
    <source>
        <dbReference type="Proteomes" id="UP000001593"/>
    </source>
</evidence>
<protein>
    <submittedName>
        <fullName evidence="1">Uncharacterized protein</fullName>
    </submittedName>
</protein>
<reference evidence="1 2" key="1">
    <citation type="journal article" date="2007" name="Science">
        <title>Sea anemone genome reveals ancestral eumetazoan gene repertoire and genomic organization.</title>
        <authorList>
            <person name="Putnam N.H."/>
            <person name="Srivastava M."/>
            <person name="Hellsten U."/>
            <person name="Dirks B."/>
            <person name="Chapman J."/>
            <person name="Salamov A."/>
            <person name="Terry A."/>
            <person name="Shapiro H."/>
            <person name="Lindquist E."/>
            <person name="Kapitonov V.V."/>
            <person name="Jurka J."/>
            <person name="Genikhovich G."/>
            <person name="Grigoriev I.V."/>
            <person name="Lucas S.M."/>
            <person name="Steele R.E."/>
            <person name="Finnerty J.R."/>
            <person name="Technau U."/>
            <person name="Martindale M.Q."/>
            <person name="Rokhsar D.S."/>
        </authorList>
    </citation>
    <scope>NUCLEOTIDE SEQUENCE [LARGE SCALE GENOMIC DNA]</scope>
    <source>
        <strain evidence="2">CH2 X CH6</strain>
    </source>
</reference>
<dbReference type="EMBL" id="DS469577">
    <property type="protein sequence ID" value="EDO41502.1"/>
    <property type="molecule type" value="Genomic_DNA"/>
</dbReference>
<dbReference type="InParanoid" id="A7S4E0"/>
<organism evidence="1 2">
    <name type="scientific">Nematostella vectensis</name>
    <name type="common">Starlet sea anemone</name>
    <dbReference type="NCBI Taxonomy" id="45351"/>
    <lineage>
        <taxon>Eukaryota</taxon>
        <taxon>Metazoa</taxon>
        <taxon>Cnidaria</taxon>
        <taxon>Anthozoa</taxon>
        <taxon>Hexacorallia</taxon>
        <taxon>Actiniaria</taxon>
        <taxon>Edwardsiidae</taxon>
        <taxon>Nematostella</taxon>
    </lineage>
</organism>
<gene>
    <name evidence="1" type="ORF">NEMVEDRAFT_v1g206631</name>
</gene>
<dbReference type="STRING" id="45351.A7S4E0"/>
<dbReference type="AlphaFoldDB" id="A7S4E0"/>
<sequence>MPCRCQSCSLYCLFPLDTEDGDLDDYEKETSLMLVKHQKIDMKNFSTEVRARKDIDRFLEKPTVLLNVHKTKIEDIIDLMLDKIIEDKQLQKIVLSFRIELVSDENIDARFLSLCLLFYSIYLLQEFLAVYTVGHIAKYRIIYDAHA</sequence>
<keyword evidence="2" id="KW-1185">Reference proteome</keyword>
<proteinExistence type="predicted"/>
<accession>A7S4E0</accession>
<dbReference type="HOGENOM" id="CLU_1770275_0_0_1"/>